<accession>A0A1I7YGK6</accession>
<name>A0A1I7YGK6_9BILA</name>
<reference evidence="3" key="1">
    <citation type="submission" date="2016-11" db="UniProtKB">
        <authorList>
            <consortium name="WormBaseParasite"/>
        </authorList>
    </citation>
    <scope>IDENTIFICATION</scope>
</reference>
<feature type="compositionally biased region" description="Basic and acidic residues" evidence="1">
    <location>
        <begin position="80"/>
        <end position="90"/>
    </location>
</feature>
<organism evidence="2 3">
    <name type="scientific">Steinernema glaseri</name>
    <dbReference type="NCBI Taxonomy" id="37863"/>
    <lineage>
        <taxon>Eukaryota</taxon>
        <taxon>Metazoa</taxon>
        <taxon>Ecdysozoa</taxon>
        <taxon>Nematoda</taxon>
        <taxon>Chromadorea</taxon>
        <taxon>Rhabditida</taxon>
        <taxon>Tylenchina</taxon>
        <taxon>Panagrolaimomorpha</taxon>
        <taxon>Strongyloidoidea</taxon>
        <taxon>Steinernematidae</taxon>
        <taxon>Steinernema</taxon>
    </lineage>
</organism>
<evidence type="ECO:0000313" key="3">
    <source>
        <dbReference type="WBParaSite" id="L893_g16200.t1"/>
    </source>
</evidence>
<evidence type="ECO:0000313" key="2">
    <source>
        <dbReference type="Proteomes" id="UP000095287"/>
    </source>
</evidence>
<dbReference type="AlphaFoldDB" id="A0A1I7YGK6"/>
<dbReference type="WBParaSite" id="L893_g16200.t1">
    <property type="protein sequence ID" value="L893_g16200.t1"/>
    <property type="gene ID" value="L893_g16200"/>
</dbReference>
<evidence type="ECO:0000256" key="1">
    <source>
        <dbReference type="SAM" id="MobiDB-lite"/>
    </source>
</evidence>
<protein>
    <submittedName>
        <fullName evidence="3">Uncharacterized protein</fullName>
    </submittedName>
</protein>
<keyword evidence="2" id="KW-1185">Reference proteome</keyword>
<proteinExistence type="predicted"/>
<feature type="region of interest" description="Disordered" evidence="1">
    <location>
        <begin position="68"/>
        <end position="90"/>
    </location>
</feature>
<sequence length="181" mass="20872">MGGLEIFASQTSVQTKFHAWMLWKKLIARMFAYTLPDDAKLNIAAAEVRGRRVDARLREVDYGRCSKNEEKNDFGNVPNEKGENNEEHRGNPLFVSSRFTPQLIVLAQPTVYGDGGSREERLTDGAWLRQTNGSVYKRTVSWTLLIEWIIAGRRANMKGQDGWAIYQFYGISWKRYLMMSR</sequence>
<dbReference type="Proteomes" id="UP000095287">
    <property type="component" value="Unplaced"/>
</dbReference>